<dbReference type="PANTHER" id="PTHR12210">
    <property type="entry name" value="DULLARD PROTEIN PHOSPHATASE"/>
    <property type="match status" value="1"/>
</dbReference>
<dbReference type="FunFam" id="3.40.50.1000:FF:000257">
    <property type="entry name" value="Haloacid dehalogenase-like hydrolase (HAD) superfamily protein"/>
    <property type="match status" value="1"/>
</dbReference>
<dbReference type="PROSITE" id="PS50969">
    <property type="entry name" value="FCP1"/>
    <property type="match status" value="1"/>
</dbReference>
<dbReference type="SMART" id="SM00577">
    <property type="entry name" value="CPDc"/>
    <property type="match status" value="1"/>
</dbReference>
<feature type="compositionally biased region" description="Polar residues" evidence="1">
    <location>
        <begin position="87"/>
        <end position="96"/>
    </location>
</feature>
<dbReference type="InterPro" id="IPR023214">
    <property type="entry name" value="HAD_sf"/>
</dbReference>
<protein>
    <recommendedName>
        <fullName evidence="2">FCP1 homology domain-containing protein</fullName>
    </recommendedName>
</protein>
<dbReference type="InterPro" id="IPR004274">
    <property type="entry name" value="FCP1_dom"/>
</dbReference>
<dbReference type="InterPro" id="IPR036412">
    <property type="entry name" value="HAD-like_sf"/>
</dbReference>
<dbReference type="Pfam" id="PF03031">
    <property type="entry name" value="NIF"/>
    <property type="match status" value="1"/>
</dbReference>
<keyword evidence="4" id="KW-1185">Reference proteome</keyword>
<name>A0AAQ3KG96_9LILI</name>
<sequence length="755" mass="84843">MDSTFQSSSGKPTNRIQTGADDNTSHQGRKRGRQGINLRAWPQREYGPPVSSQRRFVSSSTYSSPGIRFRLTLPGKIMGRKRKTLASGHSSCTVKSKVSHDNKLKKKIRNTSMERSGKDVRPFGGTFVNCDYPLITDDVGPAVKLVMKTMERECLNEKLNMVSHSDNQVPQCAEKDDFLKLTSAAVNEKLSSSSKEPISISSLLVVPNQCSSDNLVPSDFVASYRDFGITYKRKNQVATRKDDSFVYKLTQETHMPHNRDSVNDSLFETSVVGLRKNDIDAFFNNSPIFAGSNENLSNRAHVCIAQRSYIGCEGLSNSTVLEYTKYGKKYRRRRKHASSCAKSVASSSGTHGMVLTLNHSNEAPFTSNQMSSVEKETDAAINFSTDLDIMVSSQMNSAPNLTNTQPAGNIENNVASNTCTEERSLNRFSHDTQHISLNPICSLQPVATSLNTISESDEFKRRIADLKCDRNGESTSNSVSVWKTDILKDTYRYTDASTGQEKEFDSSPMSCVMKDQANCSNFTALSTTETLLRSKKKLIVIDLNGVLADINQDYSYVHKSHKRVGRKSVIKRPFCDDFLKFCFERFHVGVWSSRRSYNLDAVVDYLMGQLKPKLLFCWDQSKCTDTGYKTIENSHKPLLLKELNKLWNKEDPDLPWEKGEYSQFNTLLVDDSPYKAICNPPQTAIFPYPYSCDDARDNSLGPGGDLRVYLEGLAMADDVQLYVKAHPFGQKAINNSDPSWDFYHQIIDKIHKYSL</sequence>
<dbReference type="SUPFAM" id="SSF56784">
    <property type="entry name" value="HAD-like"/>
    <property type="match status" value="1"/>
</dbReference>
<feature type="compositionally biased region" description="Polar residues" evidence="1">
    <location>
        <begin position="50"/>
        <end position="60"/>
    </location>
</feature>
<dbReference type="Gene3D" id="3.40.50.1000">
    <property type="entry name" value="HAD superfamily/HAD-like"/>
    <property type="match status" value="1"/>
</dbReference>
<gene>
    <name evidence="3" type="ORF">Cni_G16387</name>
</gene>
<evidence type="ECO:0000256" key="1">
    <source>
        <dbReference type="SAM" id="MobiDB-lite"/>
    </source>
</evidence>
<dbReference type="Proteomes" id="UP001327560">
    <property type="component" value="Chromosome 5"/>
</dbReference>
<organism evidence="3 4">
    <name type="scientific">Canna indica</name>
    <name type="common">Indian-shot</name>
    <dbReference type="NCBI Taxonomy" id="4628"/>
    <lineage>
        <taxon>Eukaryota</taxon>
        <taxon>Viridiplantae</taxon>
        <taxon>Streptophyta</taxon>
        <taxon>Embryophyta</taxon>
        <taxon>Tracheophyta</taxon>
        <taxon>Spermatophyta</taxon>
        <taxon>Magnoliopsida</taxon>
        <taxon>Liliopsida</taxon>
        <taxon>Zingiberales</taxon>
        <taxon>Cannaceae</taxon>
        <taxon>Canna</taxon>
    </lineage>
</organism>
<accession>A0AAQ3KG96</accession>
<dbReference type="EMBL" id="CP136894">
    <property type="protein sequence ID" value="WOL07642.1"/>
    <property type="molecule type" value="Genomic_DNA"/>
</dbReference>
<feature type="region of interest" description="Disordered" evidence="1">
    <location>
        <begin position="1"/>
        <end position="60"/>
    </location>
</feature>
<reference evidence="3 4" key="1">
    <citation type="submission" date="2023-10" db="EMBL/GenBank/DDBJ databases">
        <title>Chromosome-scale genome assembly provides insights into flower coloration mechanisms of Canna indica.</title>
        <authorList>
            <person name="Li C."/>
        </authorList>
    </citation>
    <scope>NUCLEOTIDE SEQUENCE [LARGE SCALE GENOMIC DNA]</scope>
    <source>
        <tissue evidence="3">Flower</tissue>
    </source>
</reference>
<evidence type="ECO:0000259" key="2">
    <source>
        <dbReference type="PROSITE" id="PS50969"/>
    </source>
</evidence>
<proteinExistence type="predicted"/>
<evidence type="ECO:0000313" key="3">
    <source>
        <dbReference type="EMBL" id="WOL07642.1"/>
    </source>
</evidence>
<feature type="region of interest" description="Disordered" evidence="1">
    <location>
        <begin position="82"/>
        <end position="104"/>
    </location>
</feature>
<dbReference type="InterPro" id="IPR050365">
    <property type="entry name" value="TIM50"/>
</dbReference>
<feature type="domain" description="FCP1 homology" evidence="2">
    <location>
        <begin position="532"/>
        <end position="713"/>
    </location>
</feature>
<feature type="compositionally biased region" description="Polar residues" evidence="1">
    <location>
        <begin position="1"/>
        <end position="26"/>
    </location>
</feature>
<evidence type="ECO:0000313" key="4">
    <source>
        <dbReference type="Proteomes" id="UP001327560"/>
    </source>
</evidence>
<dbReference type="AlphaFoldDB" id="A0AAQ3KG96"/>